<comment type="caution">
    <text evidence="1">The sequence shown here is derived from an EMBL/GenBank/DDBJ whole genome shotgun (WGS) entry which is preliminary data.</text>
</comment>
<sequence>MNSLNCSTEKDRCKKINKFLEKTFPSLGKNSIIIPSPIMPQICLLPASDTFKMEDFHNVVHETDDLRNLWIFLPSMQKLQIVDAIKKFDNEWWKNIEKIMTR</sequence>
<keyword evidence="2" id="KW-1185">Reference proteome</keyword>
<dbReference type="AlphaFoldDB" id="A0AAV2SHA2"/>
<feature type="non-terminal residue" evidence="1">
    <location>
        <position position="102"/>
    </location>
</feature>
<gene>
    <name evidence="1" type="ORF">MNOR_LOCUS36727</name>
</gene>
<proteinExistence type="predicted"/>
<dbReference type="EMBL" id="CAXKWB010068728">
    <property type="protein sequence ID" value="CAL4192329.1"/>
    <property type="molecule type" value="Genomic_DNA"/>
</dbReference>
<reference evidence="1 2" key="1">
    <citation type="submission" date="2024-05" db="EMBL/GenBank/DDBJ databases">
        <authorList>
            <person name="Wallberg A."/>
        </authorList>
    </citation>
    <scope>NUCLEOTIDE SEQUENCE [LARGE SCALE GENOMIC DNA]</scope>
</reference>
<dbReference type="Proteomes" id="UP001497623">
    <property type="component" value="Unassembled WGS sequence"/>
</dbReference>
<accession>A0AAV2SHA2</accession>
<protein>
    <submittedName>
        <fullName evidence="1">Uncharacterized protein</fullName>
    </submittedName>
</protein>
<organism evidence="1 2">
    <name type="scientific">Meganyctiphanes norvegica</name>
    <name type="common">Northern krill</name>
    <name type="synonym">Thysanopoda norvegica</name>
    <dbReference type="NCBI Taxonomy" id="48144"/>
    <lineage>
        <taxon>Eukaryota</taxon>
        <taxon>Metazoa</taxon>
        <taxon>Ecdysozoa</taxon>
        <taxon>Arthropoda</taxon>
        <taxon>Crustacea</taxon>
        <taxon>Multicrustacea</taxon>
        <taxon>Malacostraca</taxon>
        <taxon>Eumalacostraca</taxon>
        <taxon>Eucarida</taxon>
        <taxon>Euphausiacea</taxon>
        <taxon>Euphausiidae</taxon>
        <taxon>Meganyctiphanes</taxon>
    </lineage>
</organism>
<evidence type="ECO:0000313" key="2">
    <source>
        <dbReference type="Proteomes" id="UP001497623"/>
    </source>
</evidence>
<name>A0AAV2SHA2_MEGNR</name>
<evidence type="ECO:0000313" key="1">
    <source>
        <dbReference type="EMBL" id="CAL4192329.1"/>
    </source>
</evidence>